<gene>
    <name evidence="1" type="ORF">BV25DRAFT_1831469</name>
</gene>
<accession>A0ACB8SKY4</accession>
<proteinExistence type="predicted"/>
<organism evidence="1 2">
    <name type="scientific">Artomyces pyxidatus</name>
    <dbReference type="NCBI Taxonomy" id="48021"/>
    <lineage>
        <taxon>Eukaryota</taxon>
        <taxon>Fungi</taxon>
        <taxon>Dikarya</taxon>
        <taxon>Basidiomycota</taxon>
        <taxon>Agaricomycotina</taxon>
        <taxon>Agaricomycetes</taxon>
        <taxon>Russulales</taxon>
        <taxon>Auriscalpiaceae</taxon>
        <taxon>Artomyces</taxon>
    </lineage>
</organism>
<reference evidence="1" key="1">
    <citation type="submission" date="2021-03" db="EMBL/GenBank/DDBJ databases">
        <authorList>
            <consortium name="DOE Joint Genome Institute"/>
            <person name="Ahrendt S."/>
            <person name="Looney B.P."/>
            <person name="Miyauchi S."/>
            <person name="Morin E."/>
            <person name="Drula E."/>
            <person name="Courty P.E."/>
            <person name="Chicoki N."/>
            <person name="Fauchery L."/>
            <person name="Kohler A."/>
            <person name="Kuo A."/>
            <person name="Labutti K."/>
            <person name="Pangilinan J."/>
            <person name="Lipzen A."/>
            <person name="Riley R."/>
            <person name="Andreopoulos W."/>
            <person name="He G."/>
            <person name="Johnson J."/>
            <person name="Barry K.W."/>
            <person name="Grigoriev I.V."/>
            <person name="Nagy L."/>
            <person name="Hibbett D."/>
            <person name="Henrissat B."/>
            <person name="Matheny P.B."/>
            <person name="Labbe J."/>
            <person name="Martin F."/>
        </authorList>
    </citation>
    <scope>NUCLEOTIDE SEQUENCE</scope>
    <source>
        <strain evidence="1">HHB10654</strain>
    </source>
</reference>
<protein>
    <submittedName>
        <fullName evidence="1">Uncharacterized protein</fullName>
    </submittedName>
</protein>
<name>A0ACB8SKY4_9AGAM</name>
<sequence length="90" mass="10315">MRPSLPRLVRILPRTAVTPTSGRPRPRIYDELPKEARQITPLIDVLQKRKQEAGAAYPPNIRIEPVISKRTFRGLKGEAIAPLRQVLRER</sequence>
<reference evidence="1" key="2">
    <citation type="journal article" date="2022" name="New Phytol.">
        <title>Evolutionary transition to the ectomycorrhizal habit in the genomes of a hyperdiverse lineage of mushroom-forming fungi.</title>
        <authorList>
            <person name="Looney B."/>
            <person name="Miyauchi S."/>
            <person name="Morin E."/>
            <person name="Drula E."/>
            <person name="Courty P.E."/>
            <person name="Kohler A."/>
            <person name="Kuo A."/>
            <person name="LaButti K."/>
            <person name="Pangilinan J."/>
            <person name="Lipzen A."/>
            <person name="Riley R."/>
            <person name="Andreopoulos W."/>
            <person name="He G."/>
            <person name="Johnson J."/>
            <person name="Nolan M."/>
            <person name="Tritt A."/>
            <person name="Barry K.W."/>
            <person name="Grigoriev I.V."/>
            <person name="Nagy L.G."/>
            <person name="Hibbett D."/>
            <person name="Henrissat B."/>
            <person name="Matheny P.B."/>
            <person name="Labbe J."/>
            <person name="Martin F.M."/>
        </authorList>
    </citation>
    <scope>NUCLEOTIDE SEQUENCE</scope>
    <source>
        <strain evidence="1">HHB10654</strain>
    </source>
</reference>
<dbReference type="EMBL" id="MU277252">
    <property type="protein sequence ID" value="KAI0057095.1"/>
    <property type="molecule type" value="Genomic_DNA"/>
</dbReference>
<keyword evidence="2" id="KW-1185">Reference proteome</keyword>
<dbReference type="Proteomes" id="UP000814140">
    <property type="component" value="Unassembled WGS sequence"/>
</dbReference>
<evidence type="ECO:0000313" key="1">
    <source>
        <dbReference type="EMBL" id="KAI0057095.1"/>
    </source>
</evidence>
<evidence type="ECO:0000313" key="2">
    <source>
        <dbReference type="Proteomes" id="UP000814140"/>
    </source>
</evidence>
<comment type="caution">
    <text evidence="1">The sequence shown here is derived from an EMBL/GenBank/DDBJ whole genome shotgun (WGS) entry which is preliminary data.</text>
</comment>